<reference evidence="1 2" key="1">
    <citation type="submission" date="2024-05" db="EMBL/GenBank/DDBJ databases">
        <authorList>
            <person name="De Oliveira J.P."/>
            <person name="Noriler S.A."/>
            <person name="De Oliveira A.G."/>
            <person name="Sipoli D.S."/>
        </authorList>
    </citation>
    <scope>NUCLEOTIDE SEQUENCE [LARGE SCALE GENOMIC DNA]</scope>
    <source>
        <strain evidence="1 2">LABIM192</strain>
    </source>
</reference>
<evidence type="ECO:0000313" key="1">
    <source>
        <dbReference type="EMBL" id="MEO9385312.1"/>
    </source>
</evidence>
<evidence type="ECO:0000313" key="2">
    <source>
        <dbReference type="Proteomes" id="UP001462502"/>
    </source>
</evidence>
<organism evidence="1 2">
    <name type="scientific">Chromobacterium phragmitis</name>
    <dbReference type="NCBI Taxonomy" id="2202141"/>
    <lineage>
        <taxon>Bacteria</taxon>
        <taxon>Pseudomonadati</taxon>
        <taxon>Pseudomonadota</taxon>
        <taxon>Betaproteobacteria</taxon>
        <taxon>Neisseriales</taxon>
        <taxon>Chromobacteriaceae</taxon>
        <taxon>Chromobacterium</taxon>
    </lineage>
</organism>
<protein>
    <submittedName>
        <fullName evidence="1">Uncharacterized protein</fullName>
    </submittedName>
</protein>
<gene>
    <name evidence="1" type="ORF">ABI908_14535</name>
</gene>
<sequence>MKGWVVVDDALVRKAFEAAPRAMAASMDRYVGRAGLYLAREAQRVLRKNHSIGFSTLAQSMHVSRPFPMARDVAAGVRYARYVEEGTPGGYRGLPPIRPLAEWLRIKHALTERDARRRAYGLARYIRDHGTQAQPFLEPAFNQSQSRLAELLREGAAAGVRAALGVRGHSAGVSSRYGA</sequence>
<comment type="caution">
    <text evidence="1">The sequence shown here is derived from an EMBL/GenBank/DDBJ whole genome shotgun (WGS) entry which is preliminary data.</text>
</comment>
<dbReference type="Proteomes" id="UP001462502">
    <property type="component" value="Unassembled WGS sequence"/>
</dbReference>
<dbReference type="EMBL" id="JBDXMI010000001">
    <property type="protein sequence ID" value="MEO9385312.1"/>
    <property type="molecule type" value="Genomic_DNA"/>
</dbReference>
<proteinExistence type="predicted"/>
<keyword evidence="2" id="KW-1185">Reference proteome</keyword>
<name>A0ABV0IVJ2_9NEIS</name>
<dbReference type="RefSeq" id="WP_347936132.1">
    <property type="nucleotide sequence ID" value="NZ_JBDXMI010000001.1"/>
</dbReference>
<accession>A0ABV0IVJ2</accession>